<name>A0A937XFC9_UNCW3</name>
<dbReference type="InterPro" id="IPR000422">
    <property type="entry name" value="DHBP_synthase_RibB"/>
</dbReference>
<evidence type="ECO:0000256" key="1">
    <source>
        <dbReference type="ARBA" id="ARBA00002284"/>
    </source>
</evidence>
<protein>
    <recommendedName>
        <fullName evidence="3">3,4-dihydroxy-2-butanone-4-phosphate synthase</fullName>
        <ecNumber evidence="3">4.1.99.12</ecNumber>
    </recommendedName>
</protein>
<dbReference type="Pfam" id="PF00926">
    <property type="entry name" value="DHBP_synthase"/>
    <property type="match status" value="1"/>
</dbReference>
<feature type="non-terminal residue" evidence="4">
    <location>
        <position position="51"/>
    </location>
</feature>
<dbReference type="Proteomes" id="UP000779900">
    <property type="component" value="Unassembled WGS sequence"/>
</dbReference>
<sequence>MIVGAKKIRRGVDGKSVFASIDEALGDLRAGRFIIVVDDEGRENEGDFVCA</sequence>
<dbReference type="EMBL" id="VGIR01000119">
    <property type="protein sequence ID" value="MBM3332690.1"/>
    <property type="molecule type" value="Genomic_DNA"/>
</dbReference>
<dbReference type="AlphaFoldDB" id="A0A937XFC9"/>
<evidence type="ECO:0000256" key="3">
    <source>
        <dbReference type="ARBA" id="ARBA00012153"/>
    </source>
</evidence>
<comment type="pathway">
    <text evidence="2">Cofactor biosynthesis; riboflavin biosynthesis; 2-hydroxy-3-oxobutyl phosphate from D-ribulose 5-phosphate: step 1/1.</text>
</comment>
<accession>A0A937XFC9</accession>
<dbReference type="InterPro" id="IPR017945">
    <property type="entry name" value="DHBP_synth_RibB-like_a/b_dom"/>
</dbReference>
<dbReference type="GO" id="GO:0008686">
    <property type="term" value="F:3,4-dihydroxy-2-butanone-4-phosphate synthase activity"/>
    <property type="evidence" value="ECO:0007669"/>
    <property type="project" value="UniProtKB-EC"/>
</dbReference>
<dbReference type="Gene3D" id="3.90.870.10">
    <property type="entry name" value="DHBP synthase"/>
    <property type="match status" value="1"/>
</dbReference>
<dbReference type="GO" id="GO:0009231">
    <property type="term" value="P:riboflavin biosynthetic process"/>
    <property type="evidence" value="ECO:0007669"/>
    <property type="project" value="InterPro"/>
</dbReference>
<reference evidence="4" key="1">
    <citation type="submission" date="2019-03" db="EMBL/GenBank/DDBJ databases">
        <title>Lake Tanganyika Metagenome-Assembled Genomes (MAGs).</title>
        <authorList>
            <person name="Tran P."/>
        </authorList>
    </citation>
    <scope>NUCLEOTIDE SEQUENCE</scope>
    <source>
        <strain evidence="4">K_DeepCast_150m_m2_040</strain>
    </source>
</reference>
<proteinExistence type="predicted"/>
<organism evidence="4 5">
    <name type="scientific">candidate division WOR-3 bacterium</name>
    <dbReference type="NCBI Taxonomy" id="2052148"/>
    <lineage>
        <taxon>Bacteria</taxon>
        <taxon>Bacteria division WOR-3</taxon>
    </lineage>
</organism>
<gene>
    <name evidence="4" type="ORF">FJY68_12735</name>
</gene>
<evidence type="ECO:0000256" key="2">
    <source>
        <dbReference type="ARBA" id="ARBA00004904"/>
    </source>
</evidence>
<comment type="caution">
    <text evidence="4">The sequence shown here is derived from an EMBL/GenBank/DDBJ whole genome shotgun (WGS) entry which is preliminary data.</text>
</comment>
<dbReference type="SUPFAM" id="SSF55821">
    <property type="entry name" value="YrdC/RibB"/>
    <property type="match status" value="1"/>
</dbReference>
<comment type="function">
    <text evidence="1">Catalyzes the conversion of D-ribulose 5-phosphate to formate and 3,4-dihydroxy-2-butanone 4-phosphate.</text>
</comment>
<dbReference type="EC" id="4.1.99.12" evidence="3"/>
<evidence type="ECO:0000313" key="4">
    <source>
        <dbReference type="EMBL" id="MBM3332690.1"/>
    </source>
</evidence>
<evidence type="ECO:0000313" key="5">
    <source>
        <dbReference type="Proteomes" id="UP000779900"/>
    </source>
</evidence>